<dbReference type="Proteomes" id="UP000783686">
    <property type="component" value="Unassembled WGS sequence"/>
</dbReference>
<feature type="region of interest" description="Disordered" evidence="12">
    <location>
        <begin position="851"/>
        <end position="877"/>
    </location>
</feature>
<evidence type="ECO:0000256" key="6">
    <source>
        <dbReference type="ARBA" id="ARBA00023049"/>
    </source>
</evidence>
<reference evidence="15" key="1">
    <citation type="submission" date="2020-09" db="EMBL/GenBank/DDBJ databases">
        <authorList>
            <person name="Kikuchi T."/>
        </authorList>
    </citation>
    <scope>NUCLEOTIDE SEQUENCE</scope>
    <source>
        <strain evidence="15">SH1</strain>
    </source>
</reference>
<dbReference type="EC" id="3.4.24.-" evidence="11"/>
<dbReference type="AlphaFoldDB" id="A0A811K255"/>
<name>A0A811K255_9BILA</name>
<dbReference type="SMART" id="SM00235">
    <property type="entry name" value="ZnMc"/>
    <property type="match status" value="1"/>
</dbReference>
<organism evidence="15 16">
    <name type="scientific">Bursaphelenchus okinawaensis</name>
    <dbReference type="NCBI Taxonomy" id="465554"/>
    <lineage>
        <taxon>Eukaryota</taxon>
        <taxon>Metazoa</taxon>
        <taxon>Ecdysozoa</taxon>
        <taxon>Nematoda</taxon>
        <taxon>Chromadorea</taxon>
        <taxon>Rhabditida</taxon>
        <taxon>Tylenchina</taxon>
        <taxon>Tylenchomorpha</taxon>
        <taxon>Aphelenchoidea</taxon>
        <taxon>Aphelenchoididae</taxon>
        <taxon>Bursaphelenchus</taxon>
    </lineage>
</organism>
<dbReference type="InterPro" id="IPR024079">
    <property type="entry name" value="MetalloPept_cat_dom_sf"/>
</dbReference>
<dbReference type="Proteomes" id="UP000614601">
    <property type="component" value="Unassembled WGS sequence"/>
</dbReference>
<dbReference type="Pfam" id="PF01400">
    <property type="entry name" value="Astacin"/>
    <property type="match status" value="1"/>
</dbReference>
<dbReference type="PROSITE" id="PS51864">
    <property type="entry name" value="ASTACIN"/>
    <property type="match status" value="1"/>
</dbReference>
<evidence type="ECO:0000313" key="15">
    <source>
        <dbReference type="EMBL" id="CAD5209743.1"/>
    </source>
</evidence>
<feature type="compositionally biased region" description="Basic and acidic residues" evidence="12">
    <location>
        <begin position="542"/>
        <end position="551"/>
    </location>
</feature>
<keyword evidence="5 10" id="KW-0862">Zinc</keyword>
<dbReference type="CDD" id="cd00041">
    <property type="entry name" value="CUB"/>
    <property type="match status" value="1"/>
</dbReference>
<evidence type="ECO:0000256" key="4">
    <source>
        <dbReference type="ARBA" id="ARBA00022801"/>
    </source>
</evidence>
<keyword evidence="7" id="KW-1015">Disulfide bond</keyword>
<feature type="active site" evidence="10">
    <location>
        <position position="233"/>
    </location>
</feature>
<evidence type="ECO:0000259" key="14">
    <source>
        <dbReference type="PROSITE" id="PS51864"/>
    </source>
</evidence>
<dbReference type="GO" id="GO:0006508">
    <property type="term" value="P:proteolysis"/>
    <property type="evidence" value="ECO:0007669"/>
    <property type="project" value="UniProtKB-KW"/>
</dbReference>
<dbReference type="CDD" id="cd04280">
    <property type="entry name" value="ZnMc_astacin_like"/>
    <property type="match status" value="1"/>
</dbReference>
<evidence type="ECO:0000256" key="12">
    <source>
        <dbReference type="SAM" id="MobiDB-lite"/>
    </source>
</evidence>
<feature type="compositionally biased region" description="Basic and acidic residues" evidence="12">
    <location>
        <begin position="707"/>
        <end position="801"/>
    </location>
</feature>
<dbReference type="InterPro" id="IPR034035">
    <property type="entry name" value="Astacin-like_dom"/>
</dbReference>
<dbReference type="FunFam" id="3.40.390.10:FF:000028">
    <property type="entry name" value="Zinc metalloproteinase"/>
    <property type="match status" value="1"/>
</dbReference>
<feature type="compositionally biased region" description="Basic and acidic residues" evidence="12">
    <location>
        <begin position="560"/>
        <end position="569"/>
    </location>
</feature>
<dbReference type="GO" id="GO:0004222">
    <property type="term" value="F:metalloendopeptidase activity"/>
    <property type="evidence" value="ECO:0007669"/>
    <property type="project" value="UniProtKB-UniRule"/>
</dbReference>
<dbReference type="SUPFAM" id="SSF55486">
    <property type="entry name" value="Metalloproteases ('zincins'), catalytic domain"/>
    <property type="match status" value="1"/>
</dbReference>
<evidence type="ECO:0000256" key="5">
    <source>
        <dbReference type="ARBA" id="ARBA00022833"/>
    </source>
</evidence>
<feature type="domain" description="CUB" evidence="13">
    <location>
        <begin position="369"/>
        <end position="485"/>
    </location>
</feature>
<dbReference type="InterPro" id="IPR006026">
    <property type="entry name" value="Peptidase_Metallo"/>
</dbReference>
<dbReference type="OrthoDB" id="5913174at2759"/>
<dbReference type="GO" id="GO:0008270">
    <property type="term" value="F:zinc ion binding"/>
    <property type="evidence" value="ECO:0007669"/>
    <property type="project" value="UniProtKB-UniRule"/>
</dbReference>
<feature type="binding site" evidence="10">
    <location>
        <position position="242"/>
    </location>
    <ligand>
        <name>Zn(2+)</name>
        <dbReference type="ChEBI" id="CHEBI:29105"/>
        <note>catalytic</note>
    </ligand>
</feature>
<gene>
    <name evidence="15" type="ORF">BOKJ2_LOCUS2840</name>
</gene>
<feature type="binding site" evidence="10">
    <location>
        <position position="232"/>
    </location>
    <ligand>
        <name>Zn(2+)</name>
        <dbReference type="ChEBI" id="CHEBI:29105"/>
        <note>catalytic</note>
    </ligand>
</feature>
<dbReference type="InterPro" id="IPR001506">
    <property type="entry name" value="Peptidase_M12A"/>
</dbReference>
<accession>A0A811K255</accession>
<dbReference type="InterPro" id="IPR035914">
    <property type="entry name" value="Sperma_CUB_dom_sf"/>
</dbReference>
<dbReference type="Pfam" id="PF00431">
    <property type="entry name" value="CUB"/>
    <property type="match status" value="1"/>
</dbReference>
<keyword evidence="4 10" id="KW-0378">Hydrolase</keyword>
<dbReference type="PRINTS" id="PR00480">
    <property type="entry name" value="ASTACIN"/>
</dbReference>
<feature type="region of interest" description="Disordered" evidence="12">
    <location>
        <begin position="525"/>
        <end position="801"/>
    </location>
</feature>
<dbReference type="GO" id="GO:0018996">
    <property type="term" value="P:molting cycle, collagen and cuticulin-based cuticle"/>
    <property type="evidence" value="ECO:0007669"/>
    <property type="project" value="UniProtKB-ARBA"/>
</dbReference>
<comment type="caution">
    <text evidence="15">The sequence shown here is derived from an EMBL/GenBank/DDBJ whole genome shotgun (WGS) entry which is preliminary data.</text>
</comment>
<proteinExistence type="predicted"/>
<feature type="compositionally biased region" description="Polar residues" evidence="12">
    <location>
        <begin position="602"/>
        <end position="611"/>
    </location>
</feature>
<feature type="domain" description="Peptidase M12A" evidence="14">
    <location>
        <begin position="139"/>
        <end position="335"/>
    </location>
</feature>
<evidence type="ECO:0000256" key="2">
    <source>
        <dbReference type="ARBA" id="ARBA00022670"/>
    </source>
</evidence>
<dbReference type="PANTHER" id="PTHR10127">
    <property type="entry name" value="DISCOIDIN, CUB, EGF, LAMININ , AND ZINC METALLOPROTEASE DOMAIN CONTAINING"/>
    <property type="match status" value="1"/>
</dbReference>
<feature type="compositionally biased region" description="Basic and acidic residues" evidence="12">
    <location>
        <begin position="655"/>
        <end position="676"/>
    </location>
</feature>
<keyword evidence="2 10" id="KW-0645">Protease</keyword>
<evidence type="ECO:0000256" key="3">
    <source>
        <dbReference type="ARBA" id="ARBA00022723"/>
    </source>
</evidence>
<feature type="signal peptide" evidence="11">
    <location>
        <begin position="1"/>
        <end position="18"/>
    </location>
</feature>
<dbReference type="EMBL" id="CAJFCW020000002">
    <property type="protein sequence ID" value="CAG9089974.1"/>
    <property type="molecule type" value="Genomic_DNA"/>
</dbReference>
<evidence type="ECO:0000256" key="11">
    <source>
        <dbReference type="RuleBase" id="RU361183"/>
    </source>
</evidence>
<evidence type="ECO:0000256" key="9">
    <source>
        <dbReference type="PROSITE-ProRule" id="PRU00059"/>
    </source>
</evidence>
<protein>
    <recommendedName>
        <fullName evidence="11">Metalloendopeptidase</fullName>
        <ecNumber evidence="11">3.4.24.-</ecNumber>
    </recommendedName>
</protein>
<dbReference type="SMART" id="SM00042">
    <property type="entry name" value="CUB"/>
    <property type="match status" value="1"/>
</dbReference>
<feature type="compositionally biased region" description="Basic and acidic residues" evidence="12">
    <location>
        <begin position="684"/>
        <end position="700"/>
    </location>
</feature>
<evidence type="ECO:0000256" key="10">
    <source>
        <dbReference type="PROSITE-ProRule" id="PRU01211"/>
    </source>
</evidence>
<dbReference type="SUPFAM" id="SSF49854">
    <property type="entry name" value="Spermadhesin, CUB domain"/>
    <property type="match status" value="1"/>
</dbReference>
<dbReference type="EMBL" id="CAJFDH010000002">
    <property type="protein sequence ID" value="CAD5209743.1"/>
    <property type="molecule type" value="Genomic_DNA"/>
</dbReference>
<keyword evidence="8" id="KW-0325">Glycoprotein</keyword>
<feature type="binding site" evidence="10">
    <location>
        <position position="236"/>
    </location>
    <ligand>
        <name>Zn(2+)</name>
        <dbReference type="ChEBI" id="CHEBI:29105"/>
        <note>catalytic</note>
    </ligand>
</feature>
<evidence type="ECO:0000256" key="1">
    <source>
        <dbReference type="ARBA" id="ARBA00022536"/>
    </source>
</evidence>
<dbReference type="Gene3D" id="2.60.120.290">
    <property type="entry name" value="Spermadhesin, CUB domain"/>
    <property type="match status" value="1"/>
</dbReference>
<dbReference type="Gene3D" id="3.40.390.10">
    <property type="entry name" value="Collagenase (Catalytic Domain)"/>
    <property type="match status" value="1"/>
</dbReference>
<keyword evidence="1" id="KW-0245">EGF-like domain</keyword>
<comment type="cofactor">
    <cofactor evidence="10 11">
        <name>Zn(2+)</name>
        <dbReference type="ChEBI" id="CHEBI:29105"/>
    </cofactor>
    <text evidence="10 11">Binds 1 zinc ion per subunit.</text>
</comment>
<feature type="chain" id="PRO_5035952854" description="Metalloendopeptidase" evidence="11">
    <location>
        <begin position="19"/>
        <end position="944"/>
    </location>
</feature>
<evidence type="ECO:0000256" key="7">
    <source>
        <dbReference type="ARBA" id="ARBA00023157"/>
    </source>
</evidence>
<keyword evidence="16" id="KW-1185">Reference proteome</keyword>
<sequence>MAMRLLIVICFWSTLAHSRHFYDDIVRDDSGVTHHQVQRLLRAMQRLNFIEGKLLDVENVTSPSSIPYLDDLFGAHDEHGEPQKILAKPDKPEEKPFLFEGDMLLTNKQMDEIVMNVEHQLFLKDIGKPELMMRNRFKRTLTSNVIARWSELRIPYRIHPERGPNKTLIEAGIKQWMDSTCIEFEEKTGALLGPHIVFIKGSGCYSNVGKSSLSGQFISIGRGCENPFVVAHEIGHSLGFFHEQGRYDRDGHISIASKNIHVGFLSQFTKQDPETMTTLTVPYDLGSVMHYDQYSFSYNGEPSIRAMDPNYQMTMGQRYELTFNDVKKINLAYCPFKCLIKLDCQNSGYTDPKDCSKCRCPTGLTGQKCTKPLRTDSKCGRLYHLANSDVKRLTFEGKGECNFMIRAKEGAKIRIHWEKLNVFESHPCQNSYVEIKYHKDLGTTGARFCTPYLKLKDINSALSTVMVLYRSQSLFTKFSLTFSSDEPAPTRNIFSQSMAYFQNFFSNIFRSDKDKTDESDGMIKEEYDDYSDDDHTSSSTTSEEKNRDVSKASDSNGEDSAAKDSHSEGESTAANGGYKDGNKEENTNLTDSTQNDRKVQIQDDNMLQNGNESKKKDRQKTEGVVQQKVDENINITKAIDETVLPSASDTLVLLTERKSFEKSEEKGGKTREKDEKAEEEGEKVEEKDGKIEEKDVKVEEKDEITEENEKKIKENDKKLERKEEEHDQKSKGKNEKEKEDKEDQKEQEIRSKNAKEAAKIKQGVKDKVKLNEKDKEEQYENKQNDKLEHNVNEQNTAKKQDFGGQTVAPLIDYTMIGIEIRRSQPKEHVEVIELSSGDDSELIQYTVEDFGQTKEDSNGTVDDNGNDERRKNGNDNGILDAIKAEPDLIIMPLQSAYNSDAVTKQQNKLTTVLFSQSTDEATTPTVNKHDDEVLVEEALEGSGV</sequence>
<dbReference type="InterPro" id="IPR000859">
    <property type="entry name" value="CUB_dom"/>
</dbReference>
<evidence type="ECO:0000256" key="8">
    <source>
        <dbReference type="ARBA" id="ARBA00023180"/>
    </source>
</evidence>
<dbReference type="PANTHER" id="PTHR10127:SF877">
    <property type="entry name" value="ZINC METALLOPROTEINASE NAS-34"/>
    <property type="match status" value="1"/>
</dbReference>
<feature type="compositionally biased region" description="Basic and acidic residues" evidence="12">
    <location>
        <begin position="612"/>
        <end position="621"/>
    </location>
</feature>
<keyword evidence="3 10" id="KW-0479">Metal-binding</keyword>
<dbReference type="PROSITE" id="PS01180">
    <property type="entry name" value="CUB"/>
    <property type="match status" value="1"/>
</dbReference>
<comment type="caution">
    <text evidence="9">Lacks conserved residue(s) required for the propagation of feature annotation.</text>
</comment>
<evidence type="ECO:0000259" key="13">
    <source>
        <dbReference type="PROSITE" id="PS01180"/>
    </source>
</evidence>
<keyword evidence="6 10" id="KW-0482">Metalloprotease</keyword>
<evidence type="ECO:0000313" key="16">
    <source>
        <dbReference type="Proteomes" id="UP000614601"/>
    </source>
</evidence>
<keyword evidence="11" id="KW-0732">Signal</keyword>